<keyword evidence="1" id="KW-1133">Transmembrane helix</keyword>
<sequence length="51" mass="5601">MGILCVMLTGESLYCSPDSGGGGNGKSYTLLIFFDTTFNCYVTMFAYFHVQ</sequence>
<reference evidence="2" key="1">
    <citation type="journal article" date="1987" name="Virology">
        <title>Identification of an Epstein-Barr virus early gene encoding a second component of the restricted early antigen complex.</title>
        <authorList>
            <person name="Pearson G.R."/>
            <person name="Luka J."/>
            <person name="Petti L."/>
            <person name="Sample J."/>
            <person name="Birkenbach M."/>
            <person name="Braun D."/>
            <person name="Kieff E."/>
        </authorList>
    </citation>
    <scope>NUCLEOTIDE SEQUENCE</scope>
</reference>
<gene>
    <name evidence="2" type="primary">reacc</name>
</gene>
<organismHost>
    <name type="scientific">Homo sapiens</name>
    <name type="common">Human</name>
    <dbReference type="NCBI Taxonomy" id="9606"/>
</organismHost>
<keyword evidence="1" id="KW-0812">Transmembrane</keyword>
<feature type="transmembrane region" description="Helical" evidence="1">
    <location>
        <begin position="28"/>
        <end position="48"/>
    </location>
</feature>
<keyword evidence="1" id="KW-0472">Membrane</keyword>
<proteinExistence type="predicted"/>
<dbReference type="EMBL" id="M17416">
    <property type="protein sequence ID" value="AAA45874.1"/>
    <property type="molecule type" value="Genomic_DNA"/>
</dbReference>
<organism evidence="2">
    <name type="scientific">Epstein-Barr virus (strain GD1)</name>
    <name type="common">HHV-4</name>
    <name type="synonym">Human gammaherpesvirus 4</name>
    <dbReference type="NCBI Taxonomy" id="10376"/>
    <lineage>
        <taxon>Viruses</taxon>
        <taxon>Duplodnaviria</taxon>
        <taxon>Heunggongvirae</taxon>
        <taxon>Peploviricota</taxon>
        <taxon>Herviviricetes</taxon>
        <taxon>Herpesvirales</taxon>
        <taxon>Orthoherpesviridae</taxon>
        <taxon>Gammaherpesvirinae</taxon>
        <taxon>Lymphocryptovirus</taxon>
        <taxon>Lymphocryptovirus humangamma4</taxon>
    </lineage>
</organism>
<protein>
    <submittedName>
        <fullName evidence="2">Reacc protein</fullName>
    </submittedName>
</protein>
<evidence type="ECO:0000256" key="1">
    <source>
        <dbReference type="SAM" id="Phobius"/>
    </source>
</evidence>
<name>Q9YPF9_EBVG</name>
<accession>Q9YPF9</accession>
<evidence type="ECO:0000313" key="2">
    <source>
        <dbReference type="EMBL" id="AAA45874.1"/>
    </source>
</evidence>